<comment type="subcellular location">
    <subcellularLocation>
        <location evidence="1">Cell membrane</location>
        <topology evidence="1">Single-pass type I membrane protein</topology>
    </subcellularLocation>
</comment>
<dbReference type="InterPro" id="IPR001611">
    <property type="entry name" value="Leu-rich_rpt"/>
</dbReference>
<dbReference type="OrthoDB" id="1911164at2759"/>
<evidence type="ECO:0000256" key="5">
    <source>
        <dbReference type="ARBA" id="ARBA00022692"/>
    </source>
</evidence>
<keyword evidence="11" id="KW-0325">Glycoprotein</keyword>
<keyword evidence="9" id="KW-0472">Membrane</keyword>
<evidence type="ECO:0000256" key="1">
    <source>
        <dbReference type="ARBA" id="ARBA00004251"/>
    </source>
</evidence>
<keyword evidence="4" id="KW-0433">Leucine-rich repeat</keyword>
<dbReference type="FunFam" id="3.80.10.10:FF:000213">
    <property type="entry name" value="Tyrosine-sulfated glycopeptide receptor 1"/>
    <property type="match status" value="1"/>
</dbReference>
<dbReference type="SUPFAM" id="SSF52058">
    <property type="entry name" value="L domain-like"/>
    <property type="match status" value="3"/>
</dbReference>
<organism evidence="13 14">
    <name type="scientific">Pyrus ussuriensis x Pyrus communis</name>
    <dbReference type="NCBI Taxonomy" id="2448454"/>
    <lineage>
        <taxon>Eukaryota</taxon>
        <taxon>Viridiplantae</taxon>
        <taxon>Streptophyta</taxon>
        <taxon>Embryophyta</taxon>
        <taxon>Tracheophyta</taxon>
        <taxon>Spermatophyta</taxon>
        <taxon>Magnoliopsida</taxon>
        <taxon>eudicotyledons</taxon>
        <taxon>Gunneridae</taxon>
        <taxon>Pentapetalae</taxon>
        <taxon>rosids</taxon>
        <taxon>fabids</taxon>
        <taxon>Rosales</taxon>
        <taxon>Rosaceae</taxon>
        <taxon>Amygdaloideae</taxon>
        <taxon>Maleae</taxon>
        <taxon>Pyrus</taxon>
    </lineage>
</organism>
<keyword evidence="10 13" id="KW-0675">Receptor</keyword>
<sequence length="901" mass="100777">MGFSRCLIVSNMCYILSKVVLFHLIVVSSVSSLQQYCHDEERSALLQLKGSFIIDRSASFSHDAYPKILQWKLAEGRNGNCCAWDGIVSLSRLVQLQVLNLADNNFSSSRILLALGISPRLMYFILSSSIFSGQIPFQISQLAKLSSLDPSSNQLTGNLIHLTELDLSFNQLTTLIPSLRNLTHLTKLDLSWNQLTGPIPYLGNLIHLTELDLSWNQLTGPIPYLGNLIHLTELDLSSNQLAGPIHSLGNLTQLIELDLSGNQLTGHSFSRKSHPPHKTFSVIESLTSLIRFLGNLTHITELDLFGNQLTGQIPSLGNLIHFTKLDLSLNQFTNPIHSLGTHLTKLSLSVNQLICPIRFLGNLTYLTKLDLSLNQLTTPIPSLRNLIHLTELDLSSNQLTGPIPSLQNLTHLAILSLFWNQLTGNLTHLTKLSLYSNQLTSPIPNSLSNLINLEVFDLHDNNLTGAVEFHMVFHKSSQVSYSIKKHWCTWTLVPKWILNTSTKTLKYMDISHNFPSSIVQPSNAFPWVNLQVLLLRNNMLHGAISPLIYSLTSLQFLDLSNNNMCGIIPPCLGNFSVDLQVLYLGNNSFKIYTNRSNLTLIDVSHNQLRRQLPRSLGNCMKLEFIDLSYNKFSDVFPFWLGALPELKLLAMHHNAFYGPIEEPDQDNVKYFPELRILDLSFNRFRGKFLSQKIFSGNVMRVPTYMMVDRTMETPSLELIFYEYYSIAITSKGVERYYPKIQEALVAIDISSNKFEGSVLEIIGNLEGLVSFNMSGNLLTGPIPSSFGNLRWLESLDLSHNKLSGQIPQSLTYLTGPIPHGTQLISFGSSSYEGNPGLCGDPLPKKCGDPKAPCLLTSKTEENYSSSFEFDWKFVLAGLGSGLVVGVVLSDVVITKKHEWFV</sequence>
<reference evidence="13 14" key="2">
    <citation type="submission" date="2019-11" db="EMBL/GenBank/DDBJ databases">
        <title>A de novo genome assembly of a pear dwarfing rootstock.</title>
        <authorList>
            <person name="Wang F."/>
            <person name="Wang J."/>
            <person name="Li S."/>
            <person name="Zhang Y."/>
            <person name="Fang M."/>
            <person name="Ma L."/>
            <person name="Zhao Y."/>
            <person name="Jiang S."/>
        </authorList>
    </citation>
    <scope>NUCLEOTIDE SEQUENCE [LARGE SCALE GENOMIC DNA]</scope>
    <source>
        <strain evidence="13">S2</strain>
        <tissue evidence="13">Leaf</tissue>
    </source>
</reference>
<keyword evidence="6 12" id="KW-0732">Signal</keyword>
<dbReference type="FunFam" id="3.80.10.10:FF:000041">
    <property type="entry name" value="LRR receptor-like serine/threonine-protein kinase ERECTA"/>
    <property type="match status" value="1"/>
</dbReference>
<dbReference type="Pfam" id="PF00560">
    <property type="entry name" value="LRR_1"/>
    <property type="match status" value="7"/>
</dbReference>
<reference evidence="13 14" key="1">
    <citation type="submission" date="2019-09" db="EMBL/GenBank/DDBJ databases">
        <authorList>
            <person name="Ou C."/>
        </authorList>
    </citation>
    <scope>NUCLEOTIDE SEQUENCE [LARGE SCALE GENOMIC DNA]</scope>
    <source>
        <strain evidence="13">S2</strain>
        <tissue evidence="13">Leaf</tissue>
    </source>
</reference>
<evidence type="ECO:0000256" key="9">
    <source>
        <dbReference type="ARBA" id="ARBA00023136"/>
    </source>
</evidence>
<dbReference type="InterPro" id="IPR003591">
    <property type="entry name" value="Leu-rich_rpt_typical-subtyp"/>
</dbReference>
<dbReference type="EMBL" id="SMOL01000353">
    <property type="protein sequence ID" value="KAB2620210.1"/>
    <property type="molecule type" value="Genomic_DNA"/>
</dbReference>
<evidence type="ECO:0000256" key="7">
    <source>
        <dbReference type="ARBA" id="ARBA00022737"/>
    </source>
</evidence>
<feature type="chain" id="PRO_5024463415" evidence="12">
    <location>
        <begin position="33"/>
        <end position="901"/>
    </location>
</feature>
<feature type="signal peptide" evidence="12">
    <location>
        <begin position="1"/>
        <end position="32"/>
    </location>
</feature>
<keyword evidence="3" id="KW-1003">Cell membrane</keyword>
<dbReference type="PROSITE" id="PS51450">
    <property type="entry name" value="LRR"/>
    <property type="match status" value="6"/>
</dbReference>
<keyword evidence="8" id="KW-1133">Transmembrane helix</keyword>
<dbReference type="AlphaFoldDB" id="A0A5N5H4D7"/>
<evidence type="ECO:0000256" key="2">
    <source>
        <dbReference type="ARBA" id="ARBA00009592"/>
    </source>
</evidence>
<evidence type="ECO:0000256" key="8">
    <source>
        <dbReference type="ARBA" id="ARBA00022989"/>
    </source>
</evidence>
<dbReference type="Pfam" id="PF13516">
    <property type="entry name" value="LRR_6"/>
    <property type="match status" value="6"/>
</dbReference>
<dbReference type="InterPro" id="IPR032675">
    <property type="entry name" value="LRR_dom_sf"/>
</dbReference>
<evidence type="ECO:0000256" key="6">
    <source>
        <dbReference type="ARBA" id="ARBA00022729"/>
    </source>
</evidence>
<evidence type="ECO:0000256" key="10">
    <source>
        <dbReference type="ARBA" id="ARBA00023170"/>
    </source>
</evidence>
<dbReference type="Proteomes" id="UP000327157">
    <property type="component" value="Unassembled WGS sequence"/>
</dbReference>
<dbReference type="GO" id="GO:0005886">
    <property type="term" value="C:plasma membrane"/>
    <property type="evidence" value="ECO:0007669"/>
    <property type="project" value="UniProtKB-SubCell"/>
</dbReference>
<evidence type="ECO:0000256" key="12">
    <source>
        <dbReference type="SAM" id="SignalP"/>
    </source>
</evidence>
<gene>
    <name evidence="13" type="ORF">D8674_039626</name>
</gene>
<evidence type="ECO:0000256" key="11">
    <source>
        <dbReference type="ARBA" id="ARBA00023180"/>
    </source>
</evidence>
<dbReference type="PANTHER" id="PTHR48052:SF8">
    <property type="entry name" value="LRR RECEPTOR-LIKE SERINE_THREONINE-PROTEIN KINASE FLS2"/>
    <property type="match status" value="1"/>
</dbReference>
<evidence type="ECO:0000256" key="3">
    <source>
        <dbReference type="ARBA" id="ARBA00022475"/>
    </source>
</evidence>
<dbReference type="SMART" id="SM00369">
    <property type="entry name" value="LRR_TYP"/>
    <property type="match status" value="12"/>
</dbReference>
<protein>
    <submittedName>
        <fullName evidence="13">Receptor-like protein 12</fullName>
    </submittedName>
</protein>
<dbReference type="Gene3D" id="3.80.10.10">
    <property type="entry name" value="Ribonuclease Inhibitor"/>
    <property type="match status" value="5"/>
</dbReference>
<accession>A0A5N5H4D7</accession>
<keyword evidence="14" id="KW-1185">Reference proteome</keyword>
<keyword evidence="7" id="KW-0677">Repeat</keyword>
<dbReference type="PRINTS" id="PR00019">
    <property type="entry name" value="LEURICHRPT"/>
</dbReference>
<evidence type="ECO:0000256" key="4">
    <source>
        <dbReference type="ARBA" id="ARBA00022614"/>
    </source>
</evidence>
<comment type="caution">
    <text evidence="13">The sequence shown here is derived from an EMBL/GenBank/DDBJ whole genome shotgun (WGS) entry which is preliminary data.</text>
</comment>
<keyword evidence="5" id="KW-0812">Transmembrane</keyword>
<evidence type="ECO:0000313" key="13">
    <source>
        <dbReference type="EMBL" id="KAB2620210.1"/>
    </source>
</evidence>
<proteinExistence type="inferred from homology"/>
<name>A0A5N5H4D7_9ROSA</name>
<dbReference type="PANTHER" id="PTHR48052">
    <property type="entry name" value="UNNAMED PRODUCT"/>
    <property type="match status" value="1"/>
</dbReference>
<dbReference type="SMART" id="SM00365">
    <property type="entry name" value="LRR_SD22"/>
    <property type="match status" value="7"/>
</dbReference>
<evidence type="ECO:0000313" key="14">
    <source>
        <dbReference type="Proteomes" id="UP000327157"/>
    </source>
</evidence>
<comment type="similarity">
    <text evidence="2">Belongs to the RLP family.</text>
</comment>